<dbReference type="Proteomes" id="UP000265816">
    <property type="component" value="Unassembled WGS sequence"/>
</dbReference>
<keyword evidence="2" id="KW-0813">Transport</keyword>
<protein>
    <submittedName>
        <fullName evidence="9">QacE family quaternary ammonium compound efflux SMR transporter</fullName>
    </submittedName>
</protein>
<accession>A0A398BAZ4</accession>
<keyword evidence="5 8" id="KW-1133">Transmembrane helix</keyword>
<evidence type="ECO:0000256" key="1">
    <source>
        <dbReference type="ARBA" id="ARBA00004651"/>
    </source>
</evidence>
<feature type="transmembrane region" description="Helical" evidence="8">
    <location>
        <begin position="32"/>
        <end position="50"/>
    </location>
</feature>
<evidence type="ECO:0000313" key="9">
    <source>
        <dbReference type="EMBL" id="RID86724.1"/>
    </source>
</evidence>
<comment type="similarity">
    <text evidence="7">Belongs to the drug/metabolite transporter (DMT) superfamily. Small multidrug resistance (SMR) (TC 2.A.7.1) family.</text>
</comment>
<evidence type="ECO:0000313" key="10">
    <source>
        <dbReference type="Proteomes" id="UP000265816"/>
    </source>
</evidence>
<dbReference type="PANTHER" id="PTHR30561:SF0">
    <property type="entry name" value="GUANIDINIUM EXPORTER"/>
    <property type="match status" value="1"/>
</dbReference>
<organism evidence="9 10">
    <name type="scientific">Mesobacillus zeae</name>
    <dbReference type="NCBI Taxonomy" id="1917180"/>
    <lineage>
        <taxon>Bacteria</taxon>
        <taxon>Bacillati</taxon>
        <taxon>Bacillota</taxon>
        <taxon>Bacilli</taxon>
        <taxon>Bacillales</taxon>
        <taxon>Bacillaceae</taxon>
        <taxon>Mesobacillus</taxon>
    </lineage>
</organism>
<dbReference type="Gene3D" id="1.10.3730.20">
    <property type="match status" value="1"/>
</dbReference>
<dbReference type="GO" id="GO:0005886">
    <property type="term" value="C:plasma membrane"/>
    <property type="evidence" value="ECO:0007669"/>
    <property type="project" value="UniProtKB-SubCell"/>
</dbReference>
<keyword evidence="4 7" id="KW-0812">Transmembrane</keyword>
<evidence type="ECO:0000256" key="7">
    <source>
        <dbReference type="RuleBase" id="RU003942"/>
    </source>
</evidence>
<dbReference type="InterPro" id="IPR045324">
    <property type="entry name" value="Small_multidrug_res"/>
</dbReference>
<dbReference type="GO" id="GO:0022857">
    <property type="term" value="F:transmembrane transporter activity"/>
    <property type="evidence" value="ECO:0007669"/>
    <property type="project" value="InterPro"/>
</dbReference>
<feature type="transmembrane region" description="Helical" evidence="8">
    <location>
        <begin position="57"/>
        <end position="78"/>
    </location>
</feature>
<reference evidence="9 10" key="1">
    <citation type="submission" date="2018-08" db="EMBL/GenBank/DDBJ databases">
        <title>Bacillus jemisoniae sp. nov., Bacillus chryseoplanitiae sp. nov., Bacillus resnikiae sp. nov., and Bacillus frankliniae sp. nov., isolated from Viking spacecraft and associated surfaces.</title>
        <authorList>
            <person name="Seuylemezian A."/>
            <person name="Vaishampayan P."/>
        </authorList>
    </citation>
    <scope>NUCLEOTIDE SEQUENCE [LARGE SCALE GENOMIC DNA]</scope>
    <source>
        <strain evidence="9 10">JJ-247</strain>
    </source>
</reference>
<comment type="subcellular location">
    <subcellularLocation>
        <location evidence="1 7">Cell membrane</location>
        <topology evidence="1 7">Multi-pass membrane protein</topology>
    </subcellularLocation>
</comment>
<comment type="caution">
    <text evidence="9">The sequence shown here is derived from an EMBL/GenBank/DDBJ whole genome shotgun (WGS) entry which is preliminary data.</text>
</comment>
<dbReference type="SUPFAM" id="SSF103481">
    <property type="entry name" value="Multidrug resistance efflux transporter EmrE"/>
    <property type="match status" value="1"/>
</dbReference>
<dbReference type="InterPro" id="IPR000390">
    <property type="entry name" value="Small_drug/metabolite_transptr"/>
</dbReference>
<dbReference type="InterPro" id="IPR037185">
    <property type="entry name" value="EmrE-like"/>
</dbReference>
<dbReference type="Pfam" id="PF00893">
    <property type="entry name" value="Multi_Drug_Res"/>
    <property type="match status" value="1"/>
</dbReference>
<gene>
    <name evidence="9" type="ORF">D1970_05550</name>
</gene>
<keyword evidence="6 8" id="KW-0472">Membrane</keyword>
<evidence type="ECO:0000256" key="3">
    <source>
        <dbReference type="ARBA" id="ARBA00022475"/>
    </source>
</evidence>
<name>A0A398BAZ4_9BACI</name>
<dbReference type="PANTHER" id="PTHR30561">
    <property type="entry name" value="SMR FAMILY PROTON-DEPENDENT DRUG EFFLUX TRANSPORTER SUGE"/>
    <property type="match status" value="1"/>
</dbReference>
<proteinExistence type="inferred from homology"/>
<dbReference type="OrthoDB" id="21828at2"/>
<dbReference type="EMBL" id="QWVT01000011">
    <property type="protein sequence ID" value="RID86724.1"/>
    <property type="molecule type" value="Genomic_DNA"/>
</dbReference>
<dbReference type="RefSeq" id="WP_119111903.1">
    <property type="nucleotide sequence ID" value="NZ_CBCSEO010000032.1"/>
</dbReference>
<dbReference type="AlphaFoldDB" id="A0A398BAZ4"/>
<evidence type="ECO:0000256" key="4">
    <source>
        <dbReference type="ARBA" id="ARBA00022692"/>
    </source>
</evidence>
<keyword evidence="10" id="KW-1185">Reference proteome</keyword>
<keyword evidence="3" id="KW-1003">Cell membrane</keyword>
<evidence type="ECO:0000256" key="2">
    <source>
        <dbReference type="ARBA" id="ARBA00022448"/>
    </source>
</evidence>
<evidence type="ECO:0000256" key="6">
    <source>
        <dbReference type="ARBA" id="ARBA00023136"/>
    </source>
</evidence>
<sequence>MGWIFVFLAAASEIAGTLGLKMYSQEKTWKSGALYLAGFGASFALLYTSFHYLQMSIAYAVWIGIGTAGAVVFNMVFFGEPKNLMRFVSLGLIVVGVTGLKALS</sequence>
<evidence type="ECO:0000256" key="5">
    <source>
        <dbReference type="ARBA" id="ARBA00022989"/>
    </source>
</evidence>
<evidence type="ECO:0000256" key="8">
    <source>
        <dbReference type="SAM" id="Phobius"/>
    </source>
</evidence>